<proteinExistence type="predicted"/>
<accession>A0A5B8U5Y7</accession>
<dbReference type="KEGG" id="bsol:FSW04_12750"/>
<dbReference type="GO" id="GO:0043958">
    <property type="term" value="F:acryloyl-CoA reductase (NADH) activity"/>
    <property type="evidence" value="ECO:0007669"/>
    <property type="project" value="UniProtKB-EC"/>
</dbReference>
<protein>
    <submittedName>
        <fullName evidence="2">Acryloyl-CoA reductase</fullName>
        <ecNumber evidence="2">1.3.1.95</ecNumber>
    </submittedName>
</protein>
<dbReference type="PANTHER" id="PTHR43677">
    <property type="entry name" value="SHORT-CHAIN DEHYDROGENASE/REDUCTASE"/>
    <property type="match status" value="1"/>
</dbReference>
<dbReference type="InterPro" id="IPR014188">
    <property type="entry name" value="Acrylyl-CoA_reductase_AcuI"/>
</dbReference>
<dbReference type="InterPro" id="IPR020843">
    <property type="entry name" value="ER"/>
</dbReference>
<dbReference type="EC" id="1.3.1.95" evidence="2"/>
<dbReference type="InterPro" id="IPR036291">
    <property type="entry name" value="NAD(P)-bd_dom_sf"/>
</dbReference>
<dbReference type="Proteomes" id="UP000321805">
    <property type="component" value="Chromosome"/>
</dbReference>
<keyword evidence="3" id="KW-1185">Reference proteome</keyword>
<reference evidence="2 3" key="1">
    <citation type="journal article" date="2018" name="J. Microbiol.">
        <title>Baekduia soli gen. nov., sp. nov., a novel bacterium isolated from the soil of Baekdu Mountain and proposal of a novel family name, Baekduiaceae fam. nov.</title>
        <authorList>
            <person name="An D.S."/>
            <person name="Siddiqi M.Z."/>
            <person name="Kim K.H."/>
            <person name="Yu H.S."/>
            <person name="Im W.T."/>
        </authorList>
    </citation>
    <scope>NUCLEOTIDE SEQUENCE [LARGE SCALE GENOMIC DNA]</scope>
    <source>
        <strain evidence="2 3">BR7-21</strain>
    </source>
</reference>
<dbReference type="AlphaFoldDB" id="A0A5B8U5Y7"/>
<dbReference type="InterPro" id="IPR013149">
    <property type="entry name" value="ADH-like_C"/>
</dbReference>
<dbReference type="PANTHER" id="PTHR43677:SF1">
    <property type="entry name" value="ACRYLYL-COA REDUCTASE ACUI-RELATED"/>
    <property type="match status" value="1"/>
</dbReference>
<dbReference type="GO" id="GO:0043957">
    <property type="term" value="F:acryloyl-CoA reductase (NADPH) activity"/>
    <property type="evidence" value="ECO:0007669"/>
    <property type="project" value="TreeGrafter"/>
</dbReference>
<evidence type="ECO:0000259" key="1">
    <source>
        <dbReference type="SMART" id="SM00829"/>
    </source>
</evidence>
<feature type="domain" description="Enoyl reductase (ER)" evidence="1">
    <location>
        <begin position="20"/>
        <end position="327"/>
    </location>
</feature>
<evidence type="ECO:0000313" key="3">
    <source>
        <dbReference type="Proteomes" id="UP000321805"/>
    </source>
</evidence>
<dbReference type="Pfam" id="PF08240">
    <property type="entry name" value="ADH_N"/>
    <property type="match status" value="1"/>
</dbReference>
<dbReference type="SMART" id="SM00829">
    <property type="entry name" value="PKS_ER"/>
    <property type="match status" value="1"/>
</dbReference>
<dbReference type="OrthoDB" id="9782155at2"/>
<dbReference type="EMBL" id="CP042430">
    <property type="protein sequence ID" value="QEC48351.1"/>
    <property type="molecule type" value="Genomic_DNA"/>
</dbReference>
<sequence>MHVTEFRALVSAPQDGRDRREMRTLTLDDLPAGELLVRVGWSGVNYKDALAASATGGVAEIDVLVPGIDLAGEVVESADAAFAPGDAIVVHGYGLGTARHGGYAEYARVPSAWALPVPAGLTPRDAMVLGTAGWTAAASIDALQHHGLRAGGGPVLVTGATGGVGMCAVAMLARLGCEVTACTGKTAEHARLLELGAAEVIGREEIAPSGKPLARQRWAGVVDCVGGDVLAGLLPAVRYGGAVAASGMAGGFAVKTTVLPFILRGVGLLGINSVDTPMGPRRAVWDRMAGDLRPADLGALAHEIALEEVPATMDALLASEHVGRAVVAVG</sequence>
<dbReference type="NCBIfam" id="TIGR02823">
    <property type="entry name" value="oxido_YhdH"/>
    <property type="match status" value="1"/>
</dbReference>
<dbReference type="Gene3D" id="3.40.50.720">
    <property type="entry name" value="NAD(P)-binding Rossmann-like Domain"/>
    <property type="match status" value="1"/>
</dbReference>
<dbReference type="InterPro" id="IPR011032">
    <property type="entry name" value="GroES-like_sf"/>
</dbReference>
<keyword evidence="2" id="KW-0560">Oxidoreductase</keyword>
<dbReference type="CDD" id="cd05280">
    <property type="entry name" value="MDR_yhdh_yhfp"/>
    <property type="match status" value="1"/>
</dbReference>
<organism evidence="2 3">
    <name type="scientific">Baekduia soli</name>
    <dbReference type="NCBI Taxonomy" id="496014"/>
    <lineage>
        <taxon>Bacteria</taxon>
        <taxon>Bacillati</taxon>
        <taxon>Actinomycetota</taxon>
        <taxon>Thermoleophilia</taxon>
        <taxon>Solirubrobacterales</taxon>
        <taxon>Baekduiaceae</taxon>
        <taxon>Baekduia</taxon>
    </lineage>
</organism>
<dbReference type="SUPFAM" id="SSF51735">
    <property type="entry name" value="NAD(P)-binding Rossmann-fold domains"/>
    <property type="match status" value="1"/>
</dbReference>
<dbReference type="Gene3D" id="3.90.180.10">
    <property type="entry name" value="Medium-chain alcohol dehydrogenases, catalytic domain"/>
    <property type="match status" value="1"/>
</dbReference>
<dbReference type="SUPFAM" id="SSF50129">
    <property type="entry name" value="GroES-like"/>
    <property type="match status" value="1"/>
</dbReference>
<dbReference type="InterPro" id="IPR013154">
    <property type="entry name" value="ADH-like_N"/>
</dbReference>
<gene>
    <name evidence="2" type="ORF">FSW04_12750</name>
</gene>
<dbReference type="InterPro" id="IPR051397">
    <property type="entry name" value="Zn-ADH-like_protein"/>
</dbReference>
<name>A0A5B8U5Y7_9ACTN</name>
<dbReference type="RefSeq" id="WP_146919789.1">
    <property type="nucleotide sequence ID" value="NZ_CP042430.1"/>
</dbReference>
<dbReference type="Pfam" id="PF00107">
    <property type="entry name" value="ADH_zinc_N"/>
    <property type="match status" value="1"/>
</dbReference>
<evidence type="ECO:0000313" key="2">
    <source>
        <dbReference type="EMBL" id="QEC48351.1"/>
    </source>
</evidence>